<dbReference type="SUPFAM" id="SSF56784">
    <property type="entry name" value="HAD-like"/>
    <property type="match status" value="1"/>
</dbReference>
<evidence type="ECO:0000313" key="3">
    <source>
        <dbReference type="EMBL" id="MDM5451872.1"/>
    </source>
</evidence>
<dbReference type="Proteomes" id="UP001234602">
    <property type="component" value="Unassembled WGS sequence"/>
</dbReference>
<dbReference type="InterPro" id="IPR036412">
    <property type="entry name" value="HAD-like_sf"/>
</dbReference>
<dbReference type="InterPro" id="IPR041492">
    <property type="entry name" value="HAD_2"/>
</dbReference>
<dbReference type="AlphaFoldDB" id="A0AAW7IP95"/>
<organism evidence="3 4">
    <name type="scientific">Peribacillus simplex</name>
    <dbReference type="NCBI Taxonomy" id="1478"/>
    <lineage>
        <taxon>Bacteria</taxon>
        <taxon>Bacillati</taxon>
        <taxon>Bacillota</taxon>
        <taxon>Bacilli</taxon>
        <taxon>Bacillales</taxon>
        <taxon>Bacillaceae</taxon>
        <taxon>Peribacillus</taxon>
    </lineage>
</organism>
<dbReference type="Gene3D" id="1.10.150.240">
    <property type="entry name" value="Putative phosphatase, domain 2"/>
    <property type="match status" value="1"/>
</dbReference>
<dbReference type="RefSeq" id="WP_289319556.1">
    <property type="nucleotide sequence ID" value="NZ_JAUCEY010000008.1"/>
</dbReference>
<dbReference type="PANTHER" id="PTHR43434:SF13">
    <property type="entry name" value="PHOSPHOGLYCOLATE PHOSPHATASE"/>
    <property type="match status" value="1"/>
</dbReference>
<comment type="caution">
    <text evidence="3">The sequence shown here is derived from an EMBL/GenBank/DDBJ whole genome shotgun (WGS) entry which is preliminary data.</text>
</comment>
<accession>A0AAW7IP95</accession>
<dbReference type="InterPro" id="IPR006439">
    <property type="entry name" value="HAD-SF_hydro_IA"/>
</dbReference>
<sequence>MSKVILFNFNGTIVNTKSLAIDIFNEIAERRGYKKINNKDIQYLSTLSIRDRCKKLDVPIYQMPWVGLQIKQMYQQYIPNLKSVDGISEVIHELKQMGFHLGFLTTNSRVVTTQFLINNSINIFDYTHYSFNPFSKAKDISSFLKSNGLNRNEVIYIGDELRDIKAAKKNQLCCIATSWGYDSIELLNEGHADYIAQQPKDILNIVSRL</sequence>
<dbReference type="NCBIfam" id="TIGR01549">
    <property type="entry name" value="HAD-SF-IA-v1"/>
    <property type="match status" value="1"/>
</dbReference>
<dbReference type="Pfam" id="PF13419">
    <property type="entry name" value="HAD_2"/>
    <property type="match status" value="1"/>
</dbReference>
<dbReference type="Gene3D" id="3.40.50.1000">
    <property type="entry name" value="HAD superfamily/HAD-like"/>
    <property type="match status" value="1"/>
</dbReference>
<dbReference type="InterPro" id="IPR023198">
    <property type="entry name" value="PGP-like_dom2"/>
</dbReference>
<protein>
    <submittedName>
        <fullName evidence="3">HAD-IA family hydrolase</fullName>
    </submittedName>
</protein>
<proteinExistence type="predicted"/>
<dbReference type="InterPro" id="IPR023214">
    <property type="entry name" value="HAD_sf"/>
</dbReference>
<keyword evidence="2" id="KW-0460">Magnesium</keyword>
<keyword evidence="1 3" id="KW-0378">Hydrolase</keyword>
<dbReference type="GO" id="GO:0008967">
    <property type="term" value="F:phosphoglycolate phosphatase activity"/>
    <property type="evidence" value="ECO:0007669"/>
    <property type="project" value="TreeGrafter"/>
</dbReference>
<evidence type="ECO:0000313" key="4">
    <source>
        <dbReference type="Proteomes" id="UP001234602"/>
    </source>
</evidence>
<dbReference type="InterPro" id="IPR050155">
    <property type="entry name" value="HAD-like_hydrolase_sf"/>
</dbReference>
<dbReference type="PANTHER" id="PTHR43434">
    <property type="entry name" value="PHOSPHOGLYCOLATE PHOSPHATASE"/>
    <property type="match status" value="1"/>
</dbReference>
<gene>
    <name evidence="3" type="ORF">QUF89_06595</name>
</gene>
<evidence type="ECO:0000256" key="1">
    <source>
        <dbReference type="ARBA" id="ARBA00022801"/>
    </source>
</evidence>
<evidence type="ECO:0000256" key="2">
    <source>
        <dbReference type="ARBA" id="ARBA00022842"/>
    </source>
</evidence>
<dbReference type="GO" id="GO:0006281">
    <property type="term" value="P:DNA repair"/>
    <property type="evidence" value="ECO:0007669"/>
    <property type="project" value="TreeGrafter"/>
</dbReference>
<reference evidence="3" key="1">
    <citation type="submission" date="2023-06" db="EMBL/GenBank/DDBJ databases">
        <title>Comparative genomics of Bacillaceae isolates and their secondary metabolite potential.</title>
        <authorList>
            <person name="Song L."/>
            <person name="Nielsen L.J."/>
            <person name="Mohite O."/>
            <person name="Xu X."/>
            <person name="Weber T."/>
            <person name="Kovacs A.T."/>
        </authorList>
    </citation>
    <scope>NUCLEOTIDE SEQUENCE</scope>
    <source>
        <strain evidence="3">D8_B_37</strain>
    </source>
</reference>
<dbReference type="EMBL" id="JAUCEY010000008">
    <property type="protein sequence ID" value="MDM5451872.1"/>
    <property type="molecule type" value="Genomic_DNA"/>
</dbReference>
<name>A0AAW7IP95_9BACI</name>
<dbReference type="GO" id="GO:0005829">
    <property type="term" value="C:cytosol"/>
    <property type="evidence" value="ECO:0007669"/>
    <property type="project" value="TreeGrafter"/>
</dbReference>